<dbReference type="RefSeq" id="WP_003123791.1">
    <property type="nucleotide sequence ID" value="NZ_AP014651.1"/>
</dbReference>
<name>A0A0C7CRR5_PSEAI</name>
<dbReference type="Proteomes" id="UP000194857">
    <property type="component" value="Unassembled WGS sequence"/>
</dbReference>
<dbReference type="AlphaFoldDB" id="A0A0C7CRR5"/>
<sequence length="315" mass="33716">MANEVYANGRELSCKSASGKSIASFPDVCFTPPQAPPTPLGVPVPYPNTGMSKDTTRGSRTVRITRKEVMLKNKSHFKKSYGDEAGRAPKKGIITSTNTGKVYFTSWSMDVKIEGLNVVRHLDLTTHNHNPSPGNTATWPHTSKMKAAFKPGGKCAGMEHLRLQPYSKACPSTAGGGAQTGHHLIPGRCMRGKAGYSHSKAPVICVSRGNQHQGSHKRCHAKFDPVELDHFDKGKPFKYETARNTAAASAGGALSPPRELTKKEKECVAFQLDQYYKAKPKKGPGCTTATNLRASGAAGKVIPPARSAPAPAGRP</sequence>
<accession>A0A0C7CRR5</accession>
<dbReference type="EMBL" id="NFFZ01000007">
    <property type="protein sequence ID" value="OTI61316.1"/>
    <property type="molecule type" value="Genomic_DNA"/>
</dbReference>
<organism evidence="2 3">
    <name type="scientific">Pseudomonas aeruginosa</name>
    <dbReference type="NCBI Taxonomy" id="287"/>
    <lineage>
        <taxon>Bacteria</taxon>
        <taxon>Pseudomonadati</taxon>
        <taxon>Pseudomonadota</taxon>
        <taxon>Gammaproteobacteria</taxon>
        <taxon>Pseudomonadales</taxon>
        <taxon>Pseudomonadaceae</taxon>
        <taxon>Pseudomonas</taxon>
    </lineage>
</organism>
<evidence type="ECO:0000313" key="3">
    <source>
        <dbReference type="Proteomes" id="UP000194857"/>
    </source>
</evidence>
<evidence type="ECO:0000313" key="2">
    <source>
        <dbReference type="EMBL" id="OTI61316.1"/>
    </source>
</evidence>
<protein>
    <submittedName>
        <fullName evidence="2">Uncharacterized protein</fullName>
    </submittedName>
</protein>
<feature type="compositionally biased region" description="Low complexity" evidence="1">
    <location>
        <begin position="303"/>
        <end position="315"/>
    </location>
</feature>
<proteinExistence type="predicted"/>
<comment type="caution">
    <text evidence="2">The sequence shown here is derived from an EMBL/GenBank/DDBJ whole genome shotgun (WGS) entry which is preliminary data.</text>
</comment>
<gene>
    <name evidence="2" type="ORF">CAZ10_15690</name>
</gene>
<dbReference type="CDD" id="cd14740">
    <property type="entry name" value="PAAR_4"/>
    <property type="match status" value="1"/>
</dbReference>
<reference evidence="2 3" key="1">
    <citation type="submission" date="2017-05" db="EMBL/GenBank/DDBJ databases">
        <authorList>
            <person name="Song R."/>
            <person name="Chenine A.L."/>
            <person name="Ruprecht R.M."/>
        </authorList>
    </citation>
    <scope>NUCLEOTIDE SEQUENCE [LARGE SCALE GENOMIC DNA]</scope>
    <source>
        <strain evidence="2 3">S567_C10_BS</strain>
    </source>
</reference>
<feature type="region of interest" description="Disordered" evidence="1">
    <location>
        <begin position="295"/>
        <end position="315"/>
    </location>
</feature>
<dbReference type="Pfam" id="PF13665">
    <property type="entry name" value="Tox-PAAR-like"/>
    <property type="match status" value="1"/>
</dbReference>
<evidence type="ECO:0000256" key="1">
    <source>
        <dbReference type="SAM" id="MobiDB-lite"/>
    </source>
</evidence>